<evidence type="ECO:0000313" key="2">
    <source>
        <dbReference type="Proteomes" id="UP001162162"/>
    </source>
</evidence>
<keyword evidence="2" id="KW-1185">Reference proteome</keyword>
<dbReference type="Proteomes" id="UP001162162">
    <property type="component" value="Unassembled WGS sequence"/>
</dbReference>
<organism evidence="1 2">
    <name type="scientific">Aromia moschata</name>
    <dbReference type="NCBI Taxonomy" id="1265417"/>
    <lineage>
        <taxon>Eukaryota</taxon>
        <taxon>Metazoa</taxon>
        <taxon>Ecdysozoa</taxon>
        <taxon>Arthropoda</taxon>
        <taxon>Hexapoda</taxon>
        <taxon>Insecta</taxon>
        <taxon>Pterygota</taxon>
        <taxon>Neoptera</taxon>
        <taxon>Endopterygota</taxon>
        <taxon>Coleoptera</taxon>
        <taxon>Polyphaga</taxon>
        <taxon>Cucujiformia</taxon>
        <taxon>Chrysomeloidea</taxon>
        <taxon>Cerambycidae</taxon>
        <taxon>Cerambycinae</taxon>
        <taxon>Callichromatini</taxon>
        <taxon>Aromia</taxon>
    </lineage>
</organism>
<sequence>MNSVDFLLTNKDITYEIRTEIKRLGRPIPDLIISKTDVRKSRNYSRNFNSSVYERFKWLRGCPKRNKLFCFICLVMSGNQSAWAQEGYIDTRVSKNLKYLQYRVSIFLLSIPITSIPYSRWPRPGQRGGGRGDCDAKQKKHVKSLKHRENKRNGIPRSEFLYEDDEVLECDNRCGKTYRVGFKAQKSLPCDLNGSPSTHIKPTPCRNLNKQDFGGNFRDLQDGLRRTLSGLCTLNRYIGEYEPVHISDFRFFMIVI</sequence>
<comment type="caution">
    <text evidence="1">The sequence shown here is derived from an EMBL/GenBank/DDBJ whole genome shotgun (WGS) entry which is preliminary data.</text>
</comment>
<name>A0AAV8YK39_9CUCU</name>
<evidence type="ECO:0000313" key="1">
    <source>
        <dbReference type="EMBL" id="KAJ8951274.1"/>
    </source>
</evidence>
<dbReference type="AlphaFoldDB" id="A0AAV8YK39"/>
<accession>A0AAV8YK39</accession>
<dbReference type="EMBL" id="JAPWTK010000087">
    <property type="protein sequence ID" value="KAJ8951274.1"/>
    <property type="molecule type" value="Genomic_DNA"/>
</dbReference>
<gene>
    <name evidence="1" type="ORF">NQ318_008177</name>
</gene>
<reference evidence="1" key="1">
    <citation type="journal article" date="2023" name="Insect Mol. Biol.">
        <title>Genome sequencing provides insights into the evolution of gene families encoding plant cell wall-degrading enzymes in longhorned beetles.</title>
        <authorList>
            <person name="Shin N.R."/>
            <person name="Okamura Y."/>
            <person name="Kirsch R."/>
            <person name="Pauchet Y."/>
        </authorList>
    </citation>
    <scope>NUCLEOTIDE SEQUENCE</scope>
    <source>
        <strain evidence="1">AMC_N1</strain>
    </source>
</reference>
<proteinExistence type="predicted"/>
<protein>
    <submittedName>
        <fullName evidence="1">Uncharacterized protein</fullName>
    </submittedName>
</protein>